<reference evidence="2" key="2">
    <citation type="submission" date="2020-09" db="EMBL/GenBank/DDBJ databases">
        <authorList>
            <person name="Sun Q."/>
            <person name="Ohkuma M."/>
        </authorList>
    </citation>
    <scope>NUCLEOTIDE SEQUENCE</scope>
    <source>
        <strain evidence="2">JCM 30804</strain>
    </source>
</reference>
<sequence>MRTRIAIACALVTGLMGFSAQAHEPFQGLKQAVESDFRQAKNVERDVYRHPQATLEFLQVKATDTVIELWPGGGWYAEILGPYLAKNGRYIAASFDTEPSEDNRRTRYRAKVGKKFEAWLEQNKAQFKGAAVTTFDPPSHLKLGDNGSADVVLTFRNLHNWAMGGQLDAVFGSAYRVLKAGGTFGVIEHRANPGMDSKTGYMDQQEMIDAAINAGFVLAETSEVNANAKDMKAYPKGVWTLPPTLAMGEEDKAKYLAIGESDRMTLKFVKPMK</sequence>
<keyword evidence="1" id="KW-0732">Signal</keyword>
<keyword evidence="2" id="KW-0489">Methyltransferase</keyword>
<gene>
    <name evidence="2" type="ORF">GCM10009332_24790</name>
</gene>
<dbReference type="Gene3D" id="3.40.50.150">
    <property type="entry name" value="Vaccinia Virus protein VP39"/>
    <property type="match status" value="1"/>
</dbReference>
<keyword evidence="2" id="KW-0808">Transferase</keyword>
<dbReference type="Proteomes" id="UP000613743">
    <property type="component" value="Unassembled WGS sequence"/>
</dbReference>
<dbReference type="InterPro" id="IPR029063">
    <property type="entry name" value="SAM-dependent_MTases_sf"/>
</dbReference>
<keyword evidence="3" id="KW-1185">Reference proteome</keyword>
<protein>
    <submittedName>
        <fullName evidence="2">Methyltransferase</fullName>
    </submittedName>
</protein>
<evidence type="ECO:0000313" key="2">
    <source>
        <dbReference type="EMBL" id="GGI86472.1"/>
    </source>
</evidence>
<dbReference type="GO" id="GO:0032259">
    <property type="term" value="P:methylation"/>
    <property type="evidence" value="ECO:0007669"/>
    <property type="project" value="UniProtKB-KW"/>
</dbReference>
<organism evidence="2 3">
    <name type="scientific">Shewanella gelidii</name>
    <dbReference type="NCBI Taxonomy" id="1642821"/>
    <lineage>
        <taxon>Bacteria</taxon>
        <taxon>Pseudomonadati</taxon>
        <taxon>Pseudomonadota</taxon>
        <taxon>Gammaproteobacteria</taxon>
        <taxon>Alteromonadales</taxon>
        <taxon>Shewanellaceae</taxon>
        <taxon>Shewanella</taxon>
    </lineage>
</organism>
<feature type="signal peptide" evidence="1">
    <location>
        <begin position="1"/>
        <end position="22"/>
    </location>
</feature>
<reference evidence="2" key="1">
    <citation type="journal article" date="2014" name="Int. J. Syst. Evol. Microbiol.">
        <title>Complete genome sequence of Corynebacterium casei LMG S-19264T (=DSM 44701T), isolated from a smear-ripened cheese.</title>
        <authorList>
            <consortium name="US DOE Joint Genome Institute (JGI-PGF)"/>
            <person name="Walter F."/>
            <person name="Albersmeier A."/>
            <person name="Kalinowski J."/>
            <person name="Ruckert C."/>
        </authorList>
    </citation>
    <scope>NUCLEOTIDE SEQUENCE</scope>
    <source>
        <strain evidence="2">JCM 30804</strain>
    </source>
</reference>
<accession>A0A917NBR4</accession>
<dbReference type="RefSeq" id="WP_188921403.1">
    <property type="nucleotide sequence ID" value="NZ_BMPZ01000007.1"/>
</dbReference>
<dbReference type="EMBL" id="BMPZ01000007">
    <property type="protein sequence ID" value="GGI86472.1"/>
    <property type="molecule type" value="Genomic_DNA"/>
</dbReference>
<evidence type="ECO:0000256" key="1">
    <source>
        <dbReference type="SAM" id="SignalP"/>
    </source>
</evidence>
<dbReference type="SUPFAM" id="SSF53335">
    <property type="entry name" value="S-adenosyl-L-methionine-dependent methyltransferases"/>
    <property type="match status" value="1"/>
</dbReference>
<dbReference type="PIRSF" id="PIRSF031679">
    <property type="entry name" value="Mtase_Alr7345_prd"/>
    <property type="match status" value="1"/>
</dbReference>
<dbReference type="GO" id="GO:0008168">
    <property type="term" value="F:methyltransferase activity"/>
    <property type="evidence" value="ECO:0007669"/>
    <property type="project" value="UniProtKB-KW"/>
</dbReference>
<feature type="chain" id="PRO_5037655609" evidence="1">
    <location>
        <begin position="23"/>
        <end position="273"/>
    </location>
</feature>
<dbReference type="InterPro" id="IPR016980">
    <property type="entry name" value="S-AdoMet-dep_MeTrfase_Alr7345"/>
</dbReference>
<name>A0A917NBR4_9GAMM</name>
<comment type="caution">
    <text evidence="2">The sequence shown here is derived from an EMBL/GenBank/DDBJ whole genome shotgun (WGS) entry which is preliminary data.</text>
</comment>
<dbReference type="AlphaFoldDB" id="A0A917NBR4"/>
<proteinExistence type="predicted"/>
<evidence type="ECO:0000313" key="3">
    <source>
        <dbReference type="Proteomes" id="UP000613743"/>
    </source>
</evidence>